<sequence length="1095" mass="120654">MDFCRPLTRAESEVFDICFPPESSLDLSKTSVAVTADLGDVDRAVAVFREHGFVVLRNALTAAQVAEVQKACSGLHEEIKKQDPEARGNRDPGRYSLGSVTPSGQCWHLRGFLHLLEQQFVHAVADAIFKGPEVGSRYVVSGAGGDYCTGSTAHFQKLHSDMRPAQPLKGQGKGYFQDAPIHSKEHPPCVAVNYIIQELTPWNGAMRIVPWRSMQQYCQARNRVELPAPGLEEEYRHCRDWLQSKIFPLQAGDCLIRDIRVWHGGCPNLSGEVRFLPSMELCSGAYHRHLQATHKTSKRLGRSLPRALHRQLSSNVQALTAHLATTGNQEADAHIDDVRWLRKDLAQEGRNDNYLSLHNVISEDVEGMVKHLQRLHRMNACNALLEELGARSPHLHAMFLEWRQELSVKALKARLAQHGLDAGTCVEKAELQAMWERFETWRRRPLSELQDHCQIEGGSRFETAEECARYLTTPRQPAVRAARVAPPSAPAPAVPSAPATCSTTSPGGPAAAVDREQDAKSEAGRILPLRRESFMNPTSWGFAVLGVPTATKEVSTVQRAYRSLMRKLHPDRAGQSEDVVKAVEKVREAKEACERGLSRQEPPEPPRQLRSEALCSTPGRRRFQLCWTAPPVRESASVRRYIVAAHDPAYGRALTITVLEPDYSQELRSFVAIESLTSYVIAEEDLQKMPKLWTEKMLQVQVAAANEAGQSKWTSLKIPLTGPAAGIASAPLSREGAPRMSPPCGATWGAGGGAGGNGAFTSAATMRRTAIGDSMVPCVIEAFAVPVVKLNNGVEMPVVAFAAEVWDAKTCEAATSSALTAGFRFIWSSTLVGDACQAAQLRAIQRSNLSREELFVAGTVNDPKCKGLQSCYQQTKEGAEKQFTLLGQKVLDMLMLDYPAANCSSIQGQWRAFEELYTAKRVRSIAVSNFNLEQLHCLANASVVPTVNQMRFAVGHGHDPVVSQDKALGIQVQAYSPLAKGKLAQDALCARIGSVHGKSAVQVALKWILQHGVAVATQSTSADHLRSDLELFDFELSEQEMKERKLRGSTRLRAFLEPLKKGILQEWLRSVNWSSQGSKQDLVERVIFIREAMVS</sequence>
<dbReference type="GO" id="GO:0016616">
    <property type="term" value="F:oxidoreductase activity, acting on the CH-OH group of donors, NAD or NADP as acceptor"/>
    <property type="evidence" value="ECO:0007669"/>
    <property type="project" value="UniProtKB-ARBA"/>
</dbReference>
<proteinExistence type="inferred from homology"/>
<keyword evidence="7" id="KW-1185">Reference proteome</keyword>
<dbReference type="SUPFAM" id="SSF51430">
    <property type="entry name" value="NAD(P)-linked oxidoreductase"/>
    <property type="match status" value="1"/>
</dbReference>
<dbReference type="Gene3D" id="2.60.120.620">
    <property type="entry name" value="q2cbj1_9rhob like domain"/>
    <property type="match status" value="1"/>
</dbReference>
<dbReference type="SUPFAM" id="SSF46565">
    <property type="entry name" value="Chaperone J-domain"/>
    <property type="match status" value="1"/>
</dbReference>
<dbReference type="InterPro" id="IPR023210">
    <property type="entry name" value="NADP_OxRdtase_dom"/>
</dbReference>
<name>A0AA36MU31_9DINO</name>
<feature type="region of interest" description="Disordered" evidence="4">
    <location>
        <begin position="486"/>
        <end position="521"/>
    </location>
</feature>
<dbReference type="PRINTS" id="PR00069">
    <property type="entry name" value="ALDKETRDTASE"/>
</dbReference>
<evidence type="ECO:0000256" key="1">
    <source>
        <dbReference type="ARBA" id="ARBA00007905"/>
    </source>
</evidence>
<dbReference type="Pfam" id="PF05721">
    <property type="entry name" value="PhyH"/>
    <property type="match status" value="1"/>
</dbReference>
<dbReference type="InterPro" id="IPR020471">
    <property type="entry name" value="AKR"/>
</dbReference>
<dbReference type="CDD" id="cd19071">
    <property type="entry name" value="AKR_AKR1-5-like"/>
    <property type="match status" value="1"/>
</dbReference>
<dbReference type="EMBL" id="CAUJNA010000705">
    <property type="protein sequence ID" value="CAJ1380354.1"/>
    <property type="molecule type" value="Genomic_DNA"/>
</dbReference>
<evidence type="ECO:0000259" key="5">
    <source>
        <dbReference type="PROSITE" id="PS50076"/>
    </source>
</evidence>
<keyword evidence="3" id="KW-0560">Oxidoreductase</keyword>
<dbReference type="SUPFAM" id="SSF51197">
    <property type="entry name" value="Clavaminate synthase-like"/>
    <property type="match status" value="1"/>
</dbReference>
<organism evidence="6 7">
    <name type="scientific">Effrenium voratum</name>
    <dbReference type="NCBI Taxonomy" id="2562239"/>
    <lineage>
        <taxon>Eukaryota</taxon>
        <taxon>Sar</taxon>
        <taxon>Alveolata</taxon>
        <taxon>Dinophyceae</taxon>
        <taxon>Suessiales</taxon>
        <taxon>Symbiodiniaceae</taxon>
        <taxon>Effrenium</taxon>
    </lineage>
</organism>
<dbReference type="InterPro" id="IPR013783">
    <property type="entry name" value="Ig-like_fold"/>
</dbReference>
<dbReference type="Gene3D" id="3.20.20.100">
    <property type="entry name" value="NADP-dependent oxidoreductase domain"/>
    <property type="match status" value="1"/>
</dbReference>
<dbReference type="InterPro" id="IPR036812">
    <property type="entry name" value="NAD(P)_OxRdtase_dom_sf"/>
</dbReference>
<dbReference type="Gene3D" id="1.10.287.110">
    <property type="entry name" value="DnaJ domain"/>
    <property type="match status" value="1"/>
</dbReference>
<reference evidence="6" key="1">
    <citation type="submission" date="2023-08" db="EMBL/GenBank/DDBJ databases">
        <authorList>
            <person name="Chen Y."/>
            <person name="Shah S."/>
            <person name="Dougan E. K."/>
            <person name="Thang M."/>
            <person name="Chan C."/>
        </authorList>
    </citation>
    <scope>NUCLEOTIDE SEQUENCE</scope>
</reference>
<dbReference type="Pfam" id="PF00248">
    <property type="entry name" value="Aldo_ket_red"/>
    <property type="match status" value="1"/>
</dbReference>
<protein>
    <recommendedName>
        <fullName evidence="5">J domain-containing protein</fullName>
    </recommendedName>
</protein>
<dbReference type="AlphaFoldDB" id="A0AA36MU31"/>
<evidence type="ECO:0000313" key="6">
    <source>
        <dbReference type="EMBL" id="CAJ1380354.1"/>
    </source>
</evidence>
<dbReference type="Proteomes" id="UP001178507">
    <property type="component" value="Unassembled WGS sequence"/>
</dbReference>
<feature type="compositionally biased region" description="Low complexity" evidence="4">
    <location>
        <begin position="496"/>
        <end position="506"/>
    </location>
</feature>
<feature type="domain" description="J" evidence="5">
    <location>
        <begin position="540"/>
        <end position="614"/>
    </location>
</feature>
<dbReference type="PANTHER" id="PTHR43827">
    <property type="entry name" value="2,5-DIKETO-D-GLUCONIC ACID REDUCTASE"/>
    <property type="match status" value="1"/>
</dbReference>
<keyword evidence="2" id="KW-0521">NADP</keyword>
<dbReference type="CDD" id="cd06257">
    <property type="entry name" value="DnaJ"/>
    <property type="match status" value="1"/>
</dbReference>
<dbReference type="InterPro" id="IPR036869">
    <property type="entry name" value="J_dom_sf"/>
</dbReference>
<comment type="similarity">
    <text evidence="1">Belongs to the aldo/keto reductase family.</text>
</comment>
<dbReference type="InterPro" id="IPR001623">
    <property type="entry name" value="DnaJ_domain"/>
</dbReference>
<dbReference type="Gene3D" id="2.60.40.10">
    <property type="entry name" value="Immunoglobulins"/>
    <property type="match status" value="1"/>
</dbReference>
<evidence type="ECO:0000313" key="7">
    <source>
        <dbReference type="Proteomes" id="UP001178507"/>
    </source>
</evidence>
<dbReference type="PANTHER" id="PTHR43827:SF3">
    <property type="entry name" value="NADP-DEPENDENT OXIDOREDUCTASE DOMAIN-CONTAINING PROTEIN"/>
    <property type="match status" value="1"/>
</dbReference>
<evidence type="ECO:0000256" key="2">
    <source>
        <dbReference type="ARBA" id="ARBA00022857"/>
    </source>
</evidence>
<dbReference type="InterPro" id="IPR008775">
    <property type="entry name" value="Phytyl_CoA_dOase-like"/>
</dbReference>
<evidence type="ECO:0000256" key="4">
    <source>
        <dbReference type="SAM" id="MobiDB-lite"/>
    </source>
</evidence>
<evidence type="ECO:0000256" key="3">
    <source>
        <dbReference type="ARBA" id="ARBA00023002"/>
    </source>
</evidence>
<gene>
    <name evidence="6" type="ORF">EVOR1521_LOCUS8318</name>
</gene>
<accession>A0AA36MU31</accession>
<comment type="caution">
    <text evidence="6">The sequence shown here is derived from an EMBL/GenBank/DDBJ whole genome shotgun (WGS) entry which is preliminary data.</text>
</comment>
<dbReference type="PROSITE" id="PS50076">
    <property type="entry name" value="DNAJ_2"/>
    <property type="match status" value="1"/>
</dbReference>